<keyword evidence="2 5" id="KW-0812">Transmembrane</keyword>
<dbReference type="EMBL" id="JBEDNZ010000017">
    <property type="protein sequence ID" value="KAL0822018.1"/>
    <property type="molecule type" value="Genomic_DNA"/>
</dbReference>
<feature type="transmembrane region" description="Helical" evidence="5">
    <location>
        <begin position="339"/>
        <end position="356"/>
    </location>
</feature>
<feature type="transmembrane region" description="Helical" evidence="5">
    <location>
        <begin position="421"/>
        <end position="446"/>
    </location>
</feature>
<feature type="transmembrane region" description="Helical" evidence="5">
    <location>
        <begin position="163"/>
        <end position="186"/>
    </location>
</feature>
<comment type="subcellular location">
    <subcellularLocation>
        <location evidence="1">Membrane</location>
        <topology evidence="1">Multi-pass membrane protein</topology>
    </subcellularLocation>
</comment>
<dbReference type="EMBL" id="JBEDNZ010000017">
    <property type="protein sequence ID" value="KAL0822019.1"/>
    <property type="molecule type" value="Genomic_DNA"/>
</dbReference>
<dbReference type="PANTHER" id="PTHR24064">
    <property type="entry name" value="SOLUTE CARRIER FAMILY 22 MEMBER"/>
    <property type="match status" value="1"/>
</dbReference>
<evidence type="ECO:0000313" key="8">
    <source>
        <dbReference type="Proteomes" id="UP001549921"/>
    </source>
</evidence>
<feature type="transmembrane region" description="Helical" evidence="5">
    <location>
        <begin position="134"/>
        <end position="156"/>
    </location>
</feature>
<evidence type="ECO:0000256" key="4">
    <source>
        <dbReference type="ARBA" id="ARBA00023136"/>
    </source>
</evidence>
<evidence type="ECO:0000256" key="2">
    <source>
        <dbReference type="ARBA" id="ARBA00022692"/>
    </source>
</evidence>
<feature type="transmembrane region" description="Helical" evidence="5">
    <location>
        <begin position="192"/>
        <end position="212"/>
    </location>
</feature>
<dbReference type="Pfam" id="PF00083">
    <property type="entry name" value="Sugar_tr"/>
    <property type="match status" value="1"/>
</dbReference>
<dbReference type="EMBL" id="JBEDNZ010000017">
    <property type="protein sequence ID" value="KAL0822020.1"/>
    <property type="molecule type" value="Genomic_DNA"/>
</dbReference>
<evidence type="ECO:0000313" key="7">
    <source>
        <dbReference type="EMBL" id="KAL0822019.1"/>
    </source>
</evidence>
<evidence type="ECO:0000259" key="6">
    <source>
        <dbReference type="PROSITE" id="PS50850"/>
    </source>
</evidence>
<keyword evidence="4 5" id="KW-0472">Membrane</keyword>
<proteinExistence type="predicted"/>
<evidence type="ECO:0000256" key="3">
    <source>
        <dbReference type="ARBA" id="ARBA00022989"/>
    </source>
</evidence>
<dbReference type="Gene3D" id="1.20.1250.20">
    <property type="entry name" value="MFS general substrate transporter like domains"/>
    <property type="match status" value="1"/>
</dbReference>
<keyword evidence="3 5" id="KW-1133">Transmembrane helix</keyword>
<dbReference type="InterPro" id="IPR005828">
    <property type="entry name" value="MFS_sugar_transport-like"/>
</dbReference>
<name>A0ABD0SQ94_LOXSC</name>
<feature type="transmembrane region" description="Helical" evidence="5">
    <location>
        <begin position="248"/>
        <end position="267"/>
    </location>
</feature>
<feature type="transmembrane region" description="Helical" evidence="5">
    <location>
        <begin position="484"/>
        <end position="503"/>
    </location>
</feature>
<gene>
    <name evidence="7" type="ORF">ABMA28_005398</name>
</gene>
<dbReference type="InterPro" id="IPR020846">
    <property type="entry name" value="MFS_dom"/>
</dbReference>
<protein>
    <recommendedName>
        <fullName evidence="6">Major facilitator superfamily (MFS) profile domain-containing protein</fullName>
    </recommendedName>
</protein>
<dbReference type="Proteomes" id="UP001549921">
    <property type="component" value="Unassembled WGS sequence"/>
</dbReference>
<dbReference type="SUPFAM" id="SSF103473">
    <property type="entry name" value="MFS general substrate transporter"/>
    <property type="match status" value="1"/>
</dbReference>
<organism evidence="7 8">
    <name type="scientific">Loxostege sticticalis</name>
    <name type="common">Beet webworm moth</name>
    <dbReference type="NCBI Taxonomy" id="481309"/>
    <lineage>
        <taxon>Eukaryota</taxon>
        <taxon>Metazoa</taxon>
        <taxon>Ecdysozoa</taxon>
        <taxon>Arthropoda</taxon>
        <taxon>Hexapoda</taxon>
        <taxon>Insecta</taxon>
        <taxon>Pterygota</taxon>
        <taxon>Neoptera</taxon>
        <taxon>Endopterygota</taxon>
        <taxon>Lepidoptera</taxon>
        <taxon>Glossata</taxon>
        <taxon>Ditrysia</taxon>
        <taxon>Pyraloidea</taxon>
        <taxon>Crambidae</taxon>
        <taxon>Pyraustinae</taxon>
        <taxon>Loxostege</taxon>
    </lineage>
</organism>
<dbReference type="GO" id="GO:0016020">
    <property type="term" value="C:membrane"/>
    <property type="evidence" value="ECO:0007669"/>
    <property type="project" value="UniProtKB-SubCell"/>
</dbReference>
<feature type="transmembrane region" description="Helical" evidence="5">
    <location>
        <begin position="396"/>
        <end position="415"/>
    </location>
</feature>
<comment type="caution">
    <text evidence="7">The sequence shown here is derived from an EMBL/GenBank/DDBJ whole genome shotgun (WGS) entry which is preliminary data.</text>
</comment>
<feature type="transmembrane region" description="Helical" evidence="5">
    <location>
        <begin position="29"/>
        <end position="51"/>
    </location>
</feature>
<feature type="domain" description="Major facilitator superfamily (MFS) profile" evidence="6">
    <location>
        <begin position="89"/>
        <end position="508"/>
    </location>
</feature>
<dbReference type="PROSITE" id="PS50850">
    <property type="entry name" value="MFS"/>
    <property type="match status" value="1"/>
</dbReference>
<dbReference type="EMBL" id="JBEDNZ010000017">
    <property type="protein sequence ID" value="KAL0822021.1"/>
    <property type="molecule type" value="Genomic_DNA"/>
</dbReference>
<dbReference type="AlphaFoldDB" id="A0ABD0SQ94"/>
<sequence>MVPKKSAIMEEDKVYEIWEVLERFGRYQIVQYVLICVPTLFITMANINYIFVVGDVDHRCRIPECEGATDQFNASWWPDWTMDRCSKPVLNGSILGECSPDLFSGEVEECSHWVYENQNSVVSELDLACQPWKINMVGTIHNLGMLFAMLISGWFADRFGRKFTSVFCLTACFVGIFKVFATSYSLYLGLEFVESLLSGGSYSVTTILMIEITGRKHRILSGVVFAYAIYLGETFFATLAMFVPNWKALIEIVYGPCILFLGLVFWLHESPRWLILNGKSEQVINNLKVIAETNSMKINVQDLSNLDEKKLKQKFDIENYEEKEGLREVFASKEMMKRLLIGFMSRFTSSFVYYGLMINSVFLPGNKYTNFLLATVMSFPGELLSLYLMNKIGRRLPLIVGFTISGVVCVLSAFVPDSANWAKVACMLVGRVIMAVCFTGGITYSLELFPTSARGSMLGLCSLAARLGGMLAPLTPILNDVSVILPAICFGISGVTTGLLIILTPETKGMPLMDTVEQVKASVRKSRNVKQAENLGFTGDVVTKF</sequence>
<evidence type="ECO:0000256" key="5">
    <source>
        <dbReference type="SAM" id="Phobius"/>
    </source>
</evidence>
<feature type="transmembrane region" description="Helical" evidence="5">
    <location>
        <begin position="219"/>
        <end position="242"/>
    </location>
</feature>
<reference evidence="7 8" key="1">
    <citation type="submission" date="2024-06" db="EMBL/GenBank/DDBJ databases">
        <title>A chromosome-level genome assembly of beet webworm, Loxostege sticticalis.</title>
        <authorList>
            <person name="Zhang Y."/>
        </authorList>
    </citation>
    <scope>NUCLEOTIDE SEQUENCE [LARGE SCALE GENOMIC DNA]</scope>
    <source>
        <strain evidence="7">AQ028</strain>
        <tissue evidence="7">Male pupae</tissue>
    </source>
</reference>
<accession>A0ABD0SQ94</accession>
<dbReference type="InterPro" id="IPR036259">
    <property type="entry name" value="MFS_trans_sf"/>
</dbReference>
<evidence type="ECO:0000256" key="1">
    <source>
        <dbReference type="ARBA" id="ARBA00004141"/>
    </source>
</evidence>